<dbReference type="InterPro" id="IPR002641">
    <property type="entry name" value="PNPLA_dom"/>
</dbReference>
<dbReference type="InterPro" id="IPR055496">
    <property type="entry name" value="DUF7068"/>
</dbReference>
<dbReference type="GO" id="GO:0016020">
    <property type="term" value="C:membrane"/>
    <property type="evidence" value="ECO:0007669"/>
    <property type="project" value="TreeGrafter"/>
</dbReference>
<dbReference type="CDD" id="cd07216">
    <property type="entry name" value="Pat17_PNPLA8_PNPLA9_like3"/>
    <property type="match status" value="1"/>
</dbReference>
<gene>
    <name evidence="7" type="ORF">CEP54_002125</name>
</gene>
<feature type="short sequence motif" description="DGA/G" evidence="4">
    <location>
        <begin position="213"/>
        <end position="215"/>
    </location>
</feature>
<evidence type="ECO:0000256" key="2">
    <source>
        <dbReference type="ARBA" id="ARBA00022963"/>
    </source>
</evidence>
<dbReference type="Gene3D" id="3.40.1090.10">
    <property type="entry name" value="Cytosolic phospholipase A2 catalytic domain"/>
    <property type="match status" value="1"/>
</dbReference>
<dbReference type="GO" id="GO:0019369">
    <property type="term" value="P:arachidonate metabolic process"/>
    <property type="evidence" value="ECO:0007669"/>
    <property type="project" value="TreeGrafter"/>
</dbReference>
<evidence type="ECO:0000259" key="6">
    <source>
        <dbReference type="PROSITE" id="PS51635"/>
    </source>
</evidence>
<dbReference type="Pfam" id="PF01734">
    <property type="entry name" value="Patatin"/>
    <property type="match status" value="1"/>
</dbReference>
<dbReference type="PROSITE" id="PS51635">
    <property type="entry name" value="PNPLA"/>
    <property type="match status" value="1"/>
</dbReference>
<dbReference type="SUPFAM" id="SSF52540">
    <property type="entry name" value="P-loop containing nucleoside triphosphate hydrolases"/>
    <property type="match status" value="1"/>
</dbReference>
<proteinExistence type="predicted"/>
<evidence type="ECO:0000256" key="4">
    <source>
        <dbReference type="PROSITE-ProRule" id="PRU01161"/>
    </source>
</evidence>
<evidence type="ECO:0000256" key="1">
    <source>
        <dbReference type="ARBA" id="ARBA00022801"/>
    </source>
</evidence>
<dbReference type="Gene3D" id="3.40.50.300">
    <property type="entry name" value="P-loop containing nucleotide triphosphate hydrolases"/>
    <property type="match status" value="1"/>
</dbReference>
<evidence type="ECO:0008006" key="9">
    <source>
        <dbReference type="Google" id="ProtNLM"/>
    </source>
</evidence>
<evidence type="ECO:0000313" key="8">
    <source>
        <dbReference type="Proteomes" id="UP000288168"/>
    </source>
</evidence>
<dbReference type="EMBL" id="NKCI01000012">
    <property type="protein sequence ID" value="RSL69726.1"/>
    <property type="molecule type" value="Genomic_DNA"/>
</dbReference>
<dbReference type="AlphaFoldDB" id="A0A428QWV2"/>
<dbReference type="SUPFAM" id="SSF52151">
    <property type="entry name" value="FabD/lysophospholipase-like"/>
    <property type="match status" value="1"/>
</dbReference>
<accession>A0A428QWV2</accession>
<feature type="short sequence motif" description="GXGXXG" evidence="4">
    <location>
        <begin position="29"/>
        <end position="34"/>
    </location>
</feature>
<dbReference type="OrthoDB" id="427518at2759"/>
<keyword evidence="2 4" id="KW-0442">Lipid degradation</keyword>
<dbReference type="InterPro" id="IPR016035">
    <property type="entry name" value="Acyl_Trfase/lysoPLipase"/>
</dbReference>
<evidence type="ECO:0000256" key="3">
    <source>
        <dbReference type="ARBA" id="ARBA00023098"/>
    </source>
</evidence>
<evidence type="ECO:0000313" key="7">
    <source>
        <dbReference type="EMBL" id="RSL69726.1"/>
    </source>
</evidence>
<dbReference type="PANTHER" id="PTHR24185">
    <property type="entry name" value="CALCIUM-INDEPENDENT PHOSPHOLIPASE A2-GAMMA"/>
    <property type="match status" value="1"/>
</dbReference>
<feature type="active site" description="Proton acceptor" evidence="4">
    <location>
        <position position="213"/>
    </location>
</feature>
<feature type="short sequence motif" description="GXSXG" evidence="4">
    <location>
        <begin position="71"/>
        <end position="75"/>
    </location>
</feature>
<keyword evidence="8" id="KW-1185">Reference proteome</keyword>
<feature type="domain" description="NACHT" evidence="5">
    <location>
        <begin position="460"/>
        <end position="592"/>
    </location>
</feature>
<dbReference type="PANTHER" id="PTHR24185:SF1">
    <property type="entry name" value="CALCIUM-INDEPENDENT PHOSPHOLIPASE A2-GAMMA"/>
    <property type="match status" value="1"/>
</dbReference>
<protein>
    <recommendedName>
        <fullName evidence="9">PNPLA domain-containing protein</fullName>
    </recommendedName>
</protein>
<dbReference type="InterPro" id="IPR007111">
    <property type="entry name" value="NACHT_NTPase"/>
</dbReference>
<dbReference type="Pfam" id="PF23238">
    <property type="entry name" value="DUF7068"/>
    <property type="match status" value="1"/>
</dbReference>
<dbReference type="GO" id="GO:0016042">
    <property type="term" value="P:lipid catabolic process"/>
    <property type="evidence" value="ECO:0007669"/>
    <property type="project" value="UniProtKB-UniRule"/>
</dbReference>
<comment type="caution">
    <text evidence="7">The sequence shown here is derived from an EMBL/GenBank/DDBJ whole genome shotgun (WGS) entry which is preliminary data.</text>
</comment>
<dbReference type="Pfam" id="PF05729">
    <property type="entry name" value="NACHT"/>
    <property type="match status" value="1"/>
</dbReference>
<keyword evidence="3 4" id="KW-0443">Lipid metabolism</keyword>
<keyword evidence="1 4" id="KW-0378">Hydrolase</keyword>
<dbReference type="STRING" id="1325734.A0A428QWV2"/>
<dbReference type="PROSITE" id="PS50837">
    <property type="entry name" value="NACHT"/>
    <property type="match status" value="1"/>
</dbReference>
<dbReference type="GO" id="GO:0046486">
    <property type="term" value="P:glycerolipid metabolic process"/>
    <property type="evidence" value="ECO:0007669"/>
    <property type="project" value="UniProtKB-ARBA"/>
</dbReference>
<dbReference type="Proteomes" id="UP000288168">
    <property type="component" value="Unassembled WGS sequence"/>
</dbReference>
<organism evidence="7 8">
    <name type="scientific">Fusarium duplospermum</name>
    <dbReference type="NCBI Taxonomy" id="1325734"/>
    <lineage>
        <taxon>Eukaryota</taxon>
        <taxon>Fungi</taxon>
        <taxon>Dikarya</taxon>
        <taxon>Ascomycota</taxon>
        <taxon>Pezizomycotina</taxon>
        <taxon>Sordariomycetes</taxon>
        <taxon>Hypocreomycetidae</taxon>
        <taxon>Hypocreales</taxon>
        <taxon>Nectriaceae</taxon>
        <taxon>Fusarium</taxon>
        <taxon>Fusarium solani species complex</taxon>
    </lineage>
</organism>
<reference evidence="7 8" key="1">
    <citation type="submission" date="2017-06" db="EMBL/GenBank/DDBJ databases">
        <title>Comparative genomic analysis of Ambrosia Fusariam Clade fungi.</title>
        <authorList>
            <person name="Stajich J.E."/>
            <person name="Carrillo J."/>
            <person name="Kijimoto T."/>
            <person name="Eskalen A."/>
            <person name="O'Donnell K."/>
            <person name="Kasson M."/>
        </authorList>
    </citation>
    <scope>NUCLEOTIDE SEQUENCE [LARGE SCALE GENOMIC DNA]</scope>
    <source>
        <strain evidence="7 8">NRRL62584</strain>
    </source>
</reference>
<sequence length="1010" mass="115437">MAQVLTTAQPTEGDHGLDTTGLCLLSLDGGGVRGLATLYVLRGIMDRLNHERENRGLPYVKPCDVFYLIGGTSTGGLIAIMLGRLEMDVDECISTYSNLIAEVFSEKKHWLPFNLLVTVQSRFDSKKLKVAVEKVIRDRGLDPSEQLDNGQERGCKVFVCATSKDLYHIKRLRSYKLPGKKDDPVTVIQAALATSAATTFFDPVLIGTCEYADGALGANNPVDEVEAEAADLWCPEDANLQSLVKCFLSVGTGNPGEKPVGDRVDQLASTLTRITTETEKTAIKFLGRWRRAYELKRYFRFNVQQGLQDVGLEEYKKQPVIQRASEMHLDHYEQVSKVKECVGNLAGKQNPASPELQVSLFTALLLHEADGFIREECYGRGQLNIERLSRQLVPMEQCYINLGIIHQLGERPINPPGPQTSEFSLQRRLKVEGPIEGHRIELPALFDPRRTRSGDLKSPRRIFIRGRAGVGKSTLCKKIAHGFLNDMLWRTLFDRILWIPLRNLRARESRDRYDLTELFRDEFFSQHPKRDSLAEVLRNTCDKAGGGNSLFVLDGLDEIWQDLAPDSDLSRFVHYLLNCPNIIVTSRPSAVLPIHVDSFDLELETIGFRPEQVREYVRKVEPTRAEEIQSFLNAHPLIQSLVRIPIQLDALCYAWDDILEDIPDTMSDLYRIIENGLWRKDLGRLRKKVEGRLVNEKQRLYKTQVRTLIGDERRFVESIAFTGLYNDVIVFDNRFRDLVAEHFDPPPGMLDDFLLKISYLRASDTRRGEQNQTYHFLHLTFQEYFAARYFVRKWTENGTMLCLKMSKRRPRMMDARSFLREYKYSARYNIMWRFVTGLLRAECNDQGDHIVGFFNALQEEPVDLLGPTHERLVTHCLNEISLSETTPAIVSLRNALEQHLSKWLVFQCTRPRSWLPFQGPITLASEMEFPLRSLLSSLREEGDEFRRTLLLSMPPERGVAPPVVKAITSWISVDISGHLANTLVNYFMRTLRSTFLEAKCVTYLTHTLVV</sequence>
<evidence type="ECO:0000259" key="5">
    <source>
        <dbReference type="PROSITE" id="PS50837"/>
    </source>
</evidence>
<feature type="active site" description="Nucleophile" evidence="4">
    <location>
        <position position="73"/>
    </location>
</feature>
<dbReference type="GO" id="GO:0047499">
    <property type="term" value="F:calcium-independent phospholipase A2 activity"/>
    <property type="evidence" value="ECO:0007669"/>
    <property type="project" value="TreeGrafter"/>
</dbReference>
<dbReference type="InterPro" id="IPR027417">
    <property type="entry name" value="P-loop_NTPase"/>
</dbReference>
<feature type="domain" description="PNPLA" evidence="6">
    <location>
        <begin position="25"/>
        <end position="226"/>
    </location>
</feature>
<name>A0A428QWV2_9HYPO</name>